<dbReference type="PANTHER" id="PTHR11647">
    <property type="entry name" value="HYDRANTOINASE/DIHYDROPYRIMIDINASE FAMILY MEMBER"/>
    <property type="match status" value="1"/>
</dbReference>
<dbReference type="GO" id="GO:0016812">
    <property type="term" value="F:hydrolase activity, acting on carbon-nitrogen (but not peptide) bonds, in cyclic amides"/>
    <property type="evidence" value="ECO:0007669"/>
    <property type="project" value="TreeGrafter"/>
</dbReference>
<dbReference type="PANTHER" id="PTHR11647:SF1">
    <property type="entry name" value="COLLAPSIN RESPONSE MEDIATOR PROTEIN"/>
    <property type="match status" value="1"/>
</dbReference>
<dbReference type="InterPro" id="IPR050378">
    <property type="entry name" value="Metallo-dep_Hydrolases_sf"/>
</dbReference>
<organism evidence="2">
    <name type="scientific">marine metagenome</name>
    <dbReference type="NCBI Taxonomy" id="408172"/>
    <lineage>
        <taxon>unclassified sequences</taxon>
        <taxon>metagenomes</taxon>
        <taxon>ecological metagenomes</taxon>
    </lineage>
</organism>
<dbReference type="GO" id="GO:0005829">
    <property type="term" value="C:cytosol"/>
    <property type="evidence" value="ECO:0007669"/>
    <property type="project" value="TreeGrafter"/>
</dbReference>
<accession>A0A381RCJ4</accession>
<dbReference type="SUPFAM" id="SSF51338">
    <property type="entry name" value="Composite domain of metallo-dependent hydrolases"/>
    <property type="match status" value="1"/>
</dbReference>
<dbReference type="AlphaFoldDB" id="A0A381RCJ4"/>
<dbReference type="Gene3D" id="2.30.40.10">
    <property type="entry name" value="Urease, subunit C, domain 1"/>
    <property type="match status" value="1"/>
</dbReference>
<dbReference type="SUPFAM" id="SSF51556">
    <property type="entry name" value="Metallo-dependent hydrolases"/>
    <property type="match status" value="1"/>
</dbReference>
<evidence type="ECO:0000259" key="1">
    <source>
        <dbReference type="Pfam" id="PF07969"/>
    </source>
</evidence>
<dbReference type="InterPro" id="IPR013108">
    <property type="entry name" value="Amidohydro_3"/>
</dbReference>
<dbReference type="EMBL" id="UINC01001816">
    <property type="protein sequence ID" value="SUZ89370.1"/>
    <property type="molecule type" value="Genomic_DNA"/>
</dbReference>
<evidence type="ECO:0000313" key="2">
    <source>
        <dbReference type="EMBL" id="SUZ89370.1"/>
    </source>
</evidence>
<gene>
    <name evidence="2" type="ORF">METZ01_LOCUS42224</name>
</gene>
<dbReference type="InterPro" id="IPR032466">
    <property type="entry name" value="Metal_Hydrolase"/>
</dbReference>
<sequence>MMLDLVIRNGLVVDGTGGPGRLGDVGVRDGRIVAVGEIVEEAREEVDATGLTVTPGFVDVHTHFDAQVFWDTTLSPSPLHGVTTVIGGNCGFTIAPLTPEDGDYLMSMLARVEGMPLASLQEGVPWNWRTFGEYLDAIEGTLMPNAGFLVGHSALRRVVMGERSVGETASDKELQEMKDLLAESIDAGGLGFSSSWAKTHNDAHGDAVPSRHASERELVELCSVLRNTGAVALEFIPTVERFDESVYQLLTDMSVAADKPLNWNVIFANARQAEVIEEKLQASNYAARQGGRVIALTAPMPAESRLCFESGFLLDTLHGWAEPMALPNAEKLALLADPVRRAELNEDAQQPSAFRGLARWERLTVGEVTKGELKHFEGRSIGEIAEELGQTPWDTLCEIVVADDLKTGLYPPAAGDNDESWALRQALWNDDRCLIGASDAGAHLDFLATFNYSTYLLSAARDRELMTLETAVHKLTDAPARLYGLKHRGRIEQGWWADLVVFDAEKVAPKEIEVRTDLPGGGWRLYGEAVGVRHVFINGEHAVEDGQFTDVRPGTLLRAGRDTDPVSAVS</sequence>
<proteinExistence type="predicted"/>
<feature type="domain" description="Amidohydrolase 3" evidence="1">
    <location>
        <begin position="44"/>
        <end position="540"/>
    </location>
</feature>
<dbReference type="Pfam" id="PF07969">
    <property type="entry name" value="Amidohydro_3"/>
    <property type="match status" value="1"/>
</dbReference>
<reference evidence="2" key="1">
    <citation type="submission" date="2018-05" db="EMBL/GenBank/DDBJ databases">
        <authorList>
            <person name="Lanie J.A."/>
            <person name="Ng W.-L."/>
            <person name="Kazmierczak K.M."/>
            <person name="Andrzejewski T.M."/>
            <person name="Davidsen T.M."/>
            <person name="Wayne K.J."/>
            <person name="Tettelin H."/>
            <person name="Glass J.I."/>
            <person name="Rusch D."/>
            <person name="Podicherti R."/>
            <person name="Tsui H.-C.T."/>
            <person name="Winkler M.E."/>
        </authorList>
    </citation>
    <scope>NUCLEOTIDE SEQUENCE</scope>
</reference>
<name>A0A381RCJ4_9ZZZZ</name>
<dbReference type="InterPro" id="IPR011059">
    <property type="entry name" value="Metal-dep_hydrolase_composite"/>
</dbReference>
<dbReference type="Gene3D" id="3.20.20.140">
    <property type="entry name" value="Metal-dependent hydrolases"/>
    <property type="match status" value="2"/>
</dbReference>
<protein>
    <recommendedName>
        <fullName evidence="1">Amidohydrolase 3 domain-containing protein</fullName>
    </recommendedName>
</protein>